<evidence type="ECO:0000313" key="7">
    <source>
        <dbReference type="Proteomes" id="UP000051576"/>
    </source>
</evidence>
<dbReference type="CDD" id="cd14748">
    <property type="entry name" value="PBP2_UgpB"/>
    <property type="match status" value="1"/>
</dbReference>
<accession>A0A0R2CB22</accession>
<evidence type="ECO:0000256" key="3">
    <source>
        <dbReference type="ARBA" id="ARBA00022448"/>
    </source>
</evidence>
<name>A0A0R2CB22_9LACO</name>
<dbReference type="RefSeq" id="WP_056970557.1">
    <property type="nucleotide sequence ID" value="NZ_AYYX01000017.1"/>
</dbReference>
<evidence type="ECO:0000313" key="6">
    <source>
        <dbReference type="EMBL" id="KRM88936.1"/>
    </source>
</evidence>
<dbReference type="PANTHER" id="PTHR43649:SF31">
    <property type="entry name" value="SN-GLYCEROL-3-PHOSPHATE-BINDING PERIPLASMIC PROTEIN UGPB"/>
    <property type="match status" value="1"/>
</dbReference>
<dbReference type="Proteomes" id="UP000051576">
    <property type="component" value="Unassembled WGS sequence"/>
</dbReference>
<keyword evidence="5" id="KW-0574">Periplasm</keyword>
<evidence type="ECO:0000256" key="5">
    <source>
        <dbReference type="ARBA" id="ARBA00022764"/>
    </source>
</evidence>
<dbReference type="SUPFAM" id="SSF53850">
    <property type="entry name" value="Periplasmic binding protein-like II"/>
    <property type="match status" value="1"/>
</dbReference>
<dbReference type="STRING" id="1133569.FD21_GL000574"/>
<sequence>MAKKFNAMQYLIAVLTIGLIISFVGTNAQVQAASTKQTKISLWTGLTGVYEKNLQKITNGFNKSQSKYKVVLTSQGTYDKMNQKVMAAAKSNNLPVLGMALYTSLPDYKHNGFIQNLNPLYKSMSKKSVNDIYTSFREGSKVDGSYYSIPLSKSVRVLYYNKDILKKYGLSVPKTWKQLRADGQKLKEHNIYGYGFDQSFQMEWEGMLHAAGVTPVSDKKIEVNSKPAIKAANFVFDMVKDKTAKSAGSNVYWTQSFVNGQSAFYIGSSAAVASIKEAAKKSFNWGAAVVPSYEGKSGTEVAGNDLVLFKGASKAEKAGAYKYLKYLLKPNVTAKWAEATGYVPVSKKAVKSKSYQKFLKANPYDQAAVDSLPDSFSQKAFVGFNQYYTDSGTAFDSMLNKKTPAKKALDNLAKQTKANLAGN</sequence>
<reference evidence="6 7" key="1">
    <citation type="journal article" date="2015" name="Genome Announc.">
        <title>Expanding the biotechnology potential of lactobacilli through comparative genomics of 213 strains and associated genera.</title>
        <authorList>
            <person name="Sun Z."/>
            <person name="Harris H.M."/>
            <person name="McCann A."/>
            <person name="Guo C."/>
            <person name="Argimon S."/>
            <person name="Zhang W."/>
            <person name="Yang X."/>
            <person name="Jeffery I.B."/>
            <person name="Cooney J.C."/>
            <person name="Kagawa T.F."/>
            <person name="Liu W."/>
            <person name="Song Y."/>
            <person name="Salvetti E."/>
            <person name="Wrobel A."/>
            <person name="Rasinkangas P."/>
            <person name="Parkhill J."/>
            <person name="Rea M.C."/>
            <person name="O'Sullivan O."/>
            <person name="Ritari J."/>
            <person name="Douillard F.P."/>
            <person name="Paul Ross R."/>
            <person name="Yang R."/>
            <person name="Briner A.E."/>
            <person name="Felis G.E."/>
            <person name="de Vos W.M."/>
            <person name="Barrangou R."/>
            <person name="Klaenhammer T.R."/>
            <person name="Caufield P.W."/>
            <person name="Cui Y."/>
            <person name="Zhang H."/>
            <person name="O'Toole P.W."/>
        </authorList>
    </citation>
    <scope>NUCLEOTIDE SEQUENCE [LARGE SCALE GENOMIC DNA]</scope>
    <source>
        <strain evidence="6 7">DSM 20605</strain>
    </source>
</reference>
<comment type="subcellular location">
    <subcellularLocation>
        <location evidence="1">Cell envelope</location>
    </subcellularLocation>
</comment>
<dbReference type="AlphaFoldDB" id="A0A0R2CB22"/>
<evidence type="ECO:0000256" key="2">
    <source>
        <dbReference type="ARBA" id="ARBA00008520"/>
    </source>
</evidence>
<dbReference type="PATRIC" id="fig|1133569.4.peg.612"/>
<dbReference type="InterPro" id="IPR050490">
    <property type="entry name" value="Bact_solute-bd_prot1"/>
</dbReference>
<dbReference type="Gene3D" id="3.40.190.10">
    <property type="entry name" value="Periplasmic binding protein-like II"/>
    <property type="match status" value="2"/>
</dbReference>
<keyword evidence="3" id="KW-0813">Transport</keyword>
<dbReference type="PANTHER" id="PTHR43649">
    <property type="entry name" value="ARABINOSE-BINDING PROTEIN-RELATED"/>
    <property type="match status" value="1"/>
</dbReference>
<dbReference type="InterPro" id="IPR006061">
    <property type="entry name" value="SBP_1_CS"/>
</dbReference>
<comment type="similarity">
    <text evidence="2">Belongs to the bacterial solute-binding protein 1 family.</text>
</comment>
<gene>
    <name evidence="6" type="ORF">FD21_GL000574</name>
</gene>
<dbReference type="EMBL" id="AYYX01000017">
    <property type="protein sequence ID" value="KRM88936.1"/>
    <property type="molecule type" value="Genomic_DNA"/>
</dbReference>
<comment type="caution">
    <text evidence="6">The sequence shown here is derived from an EMBL/GenBank/DDBJ whole genome shotgun (WGS) entry which is preliminary data.</text>
</comment>
<organism evidence="6 7">
    <name type="scientific">Liquorilactobacillus vini DSM 20605</name>
    <dbReference type="NCBI Taxonomy" id="1133569"/>
    <lineage>
        <taxon>Bacteria</taxon>
        <taxon>Bacillati</taxon>
        <taxon>Bacillota</taxon>
        <taxon>Bacilli</taxon>
        <taxon>Lactobacillales</taxon>
        <taxon>Lactobacillaceae</taxon>
        <taxon>Liquorilactobacillus</taxon>
    </lineage>
</organism>
<keyword evidence="4" id="KW-0732">Signal</keyword>
<dbReference type="GO" id="GO:0030313">
    <property type="term" value="C:cell envelope"/>
    <property type="evidence" value="ECO:0007669"/>
    <property type="project" value="UniProtKB-SubCell"/>
</dbReference>
<evidence type="ECO:0000256" key="1">
    <source>
        <dbReference type="ARBA" id="ARBA00004196"/>
    </source>
</evidence>
<dbReference type="PROSITE" id="PS01037">
    <property type="entry name" value="SBP_BACTERIAL_1"/>
    <property type="match status" value="1"/>
</dbReference>
<evidence type="ECO:0000256" key="4">
    <source>
        <dbReference type="ARBA" id="ARBA00022729"/>
    </source>
</evidence>
<protein>
    <submittedName>
        <fullName evidence="6">Sugar ABC transporter substrate-binding protein</fullName>
    </submittedName>
</protein>
<dbReference type="GO" id="GO:0055085">
    <property type="term" value="P:transmembrane transport"/>
    <property type="evidence" value="ECO:0007669"/>
    <property type="project" value="InterPro"/>
</dbReference>
<dbReference type="Pfam" id="PF13416">
    <property type="entry name" value="SBP_bac_8"/>
    <property type="match status" value="1"/>
</dbReference>
<proteinExistence type="inferred from homology"/>
<keyword evidence="7" id="KW-1185">Reference proteome</keyword>
<dbReference type="InterPro" id="IPR006059">
    <property type="entry name" value="SBP"/>
</dbReference>